<dbReference type="AlphaFoldDB" id="A0A1I3TNG8"/>
<dbReference type="InterPro" id="IPR045681">
    <property type="entry name" value="DUF6201"/>
</dbReference>
<evidence type="ECO:0000313" key="3">
    <source>
        <dbReference type="EMBL" id="SFJ71176.1"/>
    </source>
</evidence>
<organism evidence="3 4">
    <name type="scientific">Xenorhabdus mauleonii</name>
    <dbReference type="NCBI Taxonomy" id="351675"/>
    <lineage>
        <taxon>Bacteria</taxon>
        <taxon>Pseudomonadati</taxon>
        <taxon>Pseudomonadota</taxon>
        <taxon>Gammaproteobacteria</taxon>
        <taxon>Enterobacterales</taxon>
        <taxon>Morganellaceae</taxon>
        <taxon>Xenorhabdus</taxon>
    </lineage>
</organism>
<keyword evidence="1" id="KW-0812">Transmembrane</keyword>
<feature type="transmembrane region" description="Helical" evidence="1">
    <location>
        <begin position="63"/>
        <end position="80"/>
    </location>
</feature>
<evidence type="ECO:0000313" key="4">
    <source>
        <dbReference type="Proteomes" id="UP000198919"/>
    </source>
</evidence>
<sequence>MKNKYKCFFRKSWLVLFFIIMFIMWIIFPSTLFFGDWNKYFEEKGEDGQYTAVVYKKLPISPYAMWKYVIFGDKYFIVLYDNKKRDIWKSSPFTSISYGAFSASFSLPTANKDAFIYPTNDGYEVIYVNKLK</sequence>
<reference evidence="4" key="1">
    <citation type="submission" date="2016-10" db="EMBL/GenBank/DDBJ databases">
        <authorList>
            <person name="Varghese N."/>
            <person name="Submissions S."/>
        </authorList>
    </citation>
    <scope>NUCLEOTIDE SEQUENCE [LARGE SCALE GENOMIC DNA]</scope>
    <source>
        <strain evidence="4">DSM 17908</strain>
    </source>
</reference>
<reference evidence="3" key="2">
    <citation type="submission" date="2016-10" db="EMBL/GenBank/DDBJ databases">
        <authorList>
            <person name="de Groot N.N."/>
        </authorList>
    </citation>
    <scope>NUCLEOTIDE SEQUENCE [LARGE SCALE GENOMIC DNA]</scope>
    <source>
        <strain evidence="3">DSM 17908</strain>
    </source>
</reference>
<keyword evidence="5" id="KW-1185">Reference proteome</keyword>
<proteinExistence type="predicted"/>
<name>A0A1I3TNG8_9GAMM</name>
<dbReference type="Proteomes" id="UP000198919">
    <property type="component" value="Unassembled WGS sequence"/>
</dbReference>
<dbReference type="RefSeq" id="WP_244590716.1">
    <property type="nucleotide sequence ID" value="NZ_CAWNQB010000016.1"/>
</dbReference>
<evidence type="ECO:0000313" key="2">
    <source>
        <dbReference type="EMBL" id="PHM37054.1"/>
    </source>
</evidence>
<accession>A0A1I3TNG8</accession>
<gene>
    <name evidence="3" type="ORF">SAMN05421680_11462</name>
    <name evidence="2" type="ORF">Xmau_03978</name>
</gene>
<dbReference type="EMBL" id="NITY01000023">
    <property type="protein sequence ID" value="PHM37054.1"/>
    <property type="molecule type" value="Genomic_DNA"/>
</dbReference>
<keyword evidence="1" id="KW-0472">Membrane</keyword>
<evidence type="ECO:0000313" key="5">
    <source>
        <dbReference type="Proteomes" id="UP000224607"/>
    </source>
</evidence>
<evidence type="ECO:0000256" key="1">
    <source>
        <dbReference type="SAM" id="Phobius"/>
    </source>
</evidence>
<dbReference type="Pfam" id="PF19703">
    <property type="entry name" value="DUF6201"/>
    <property type="match status" value="1"/>
</dbReference>
<keyword evidence="1" id="KW-1133">Transmembrane helix</keyword>
<dbReference type="STRING" id="351675.SAMN05421680_11462"/>
<feature type="transmembrane region" description="Helical" evidence="1">
    <location>
        <begin position="12"/>
        <end position="34"/>
    </location>
</feature>
<dbReference type="Proteomes" id="UP000224607">
    <property type="component" value="Unassembled WGS sequence"/>
</dbReference>
<reference evidence="2 5" key="3">
    <citation type="journal article" date="2017" name="Nat. Microbiol.">
        <title>Natural product diversity associated with the nematode symbionts Photorhabdus and Xenorhabdus.</title>
        <authorList>
            <person name="Tobias N.J."/>
            <person name="Wolff H."/>
            <person name="Djahanschiri B."/>
            <person name="Grundmann F."/>
            <person name="Kronenwerth M."/>
            <person name="Shi Y.M."/>
            <person name="Simonyi S."/>
            <person name="Grun P."/>
            <person name="Shapiro-Ilan D."/>
            <person name="Pidot S.J."/>
            <person name="Stinear T.P."/>
            <person name="Ebersberger I."/>
            <person name="Bode H.B."/>
        </authorList>
    </citation>
    <scope>NUCLEOTIDE SEQUENCE [LARGE SCALE GENOMIC DNA]</scope>
    <source>
        <strain evidence="2 5">DSM 17908</strain>
    </source>
</reference>
<protein>
    <submittedName>
        <fullName evidence="3">Uncharacterized protein</fullName>
    </submittedName>
</protein>
<dbReference type="EMBL" id="FORG01000014">
    <property type="protein sequence ID" value="SFJ71176.1"/>
    <property type="molecule type" value="Genomic_DNA"/>
</dbReference>